<reference evidence="1 2" key="1">
    <citation type="submission" date="2012-10" db="EMBL/GenBank/DDBJ databases">
        <authorList>
            <person name="Genoscope - CEA"/>
        </authorList>
    </citation>
    <scope>NUCLEOTIDE SEQUENCE [LARGE SCALE GENOMIC DNA]</scope>
    <source>
        <strain evidence="2">AM13 / DSM 14728</strain>
    </source>
</reference>
<protein>
    <submittedName>
        <fullName evidence="1">Uncharacterized protein</fullName>
    </submittedName>
</protein>
<evidence type="ECO:0000313" key="2">
    <source>
        <dbReference type="Proteomes" id="UP000010808"/>
    </source>
</evidence>
<dbReference type="HOGENOM" id="CLU_3182871_0_0_7"/>
<dbReference type="Proteomes" id="UP000010808">
    <property type="component" value="Chromosome"/>
</dbReference>
<dbReference type="EMBL" id="FO203522">
    <property type="protein sequence ID" value="CCO22689.1"/>
    <property type="molecule type" value="Genomic_DNA"/>
</dbReference>
<dbReference type="AlphaFoldDB" id="L0R7H5"/>
<name>L0R7H5_9BACT</name>
<gene>
    <name evidence="1" type="ORF">DESAM_20402</name>
</gene>
<dbReference type="STRING" id="1121451.DESAM_20402"/>
<accession>L0R7H5</accession>
<keyword evidence="2" id="KW-1185">Reference proteome</keyword>
<dbReference type="KEGG" id="dhy:DESAM_20402"/>
<proteinExistence type="predicted"/>
<organism evidence="1 2">
    <name type="scientific">Maridesulfovibrio hydrothermalis AM13 = DSM 14728</name>
    <dbReference type="NCBI Taxonomy" id="1121451"/>
    <lineage>
        <taxon>Bacteria</taxon>
        <taxon>Pseudomonadati</taxon>
        <taxon>Thermodesulfobacteriota</taxon>
        <taxon>Desulfovibrionia</taxon>
        <taxon>Desulfovibrionales</taxon>
        <taxon>Desulfovibrionaceae</taxon>
        <taxon>Maridesulfovibrio</taxon>
    </lineage>
</organism>
<evidence type="ECO:0000313" key="1">
    <source>
        <dbReference type="EMBL" id="CCO22689.1"/>
    </source>
</evidence>
<sequence length="46" mass="4983">MRTCRKDEVTEVLAQFKAVKVFLSGDGQVIDIATTSKALLTALGEK</sequence>